<feature type="transmembrane region" description="Helical" evidence="2">
    <location>
        <begin position="1980"/>
        <end position="2002"/>
    </location>
</feature>
<feature type="domain" description="Ig-like" evidence="4">
    <location>
        <begin position="38"/>
        <end position="107"/>
    </location>
</feature>
<feature type="domain" description="Ig-like" evidence="4">
    <location>
        <begin position="1798"/>
        <end position="1862"/>
    </location>
</feature>
<comment type="caution">
    <text evidence="5">The sequence shown here is derived from an EMBL/GenBank/DDBJ whole genome shotgun (WGS) entry which is preliminary data.</text>
</comment>
<gene>
    <name evidence="5" type="ORF">ROHU_023444</name>
</gene>
<feature type="domain" description="Ig-like" evidence="4">
    <location>
        <begin position="1073"/>
        <end position="1145"/>
    </location>
</feature>
<feature type="domain" description="Ig-like" evidence="4">
    <location>
        <begin position="204"/>
        <end position="291"/>
    </location>
</feature>
<keyword evidence="6" id="KW-1185">Reference proteome</keyword>
<dbReference type="PANTHER" id="PTHR46013">
    <property type="entry name" value="VASCULAR CELL ADHESION MOLECULE 1"/>
    <property type="match status" value="1"/>
</dbReference>
<feature type="domain" description="Ig-like" evidence="4">
    <location>
        <begin position="584"/>
        <end position="642"/>
    </location>
</feature>
<feature type="domain" description="Ig-like" evidence="4">
    <location>
        <begin position="1589"/>
        <end position="1675"/>
    </location>
</feature>
<proteinExistence type="predicted"/>
<evidence type="ECO:0000259" key="4">
    <source>
        <dbReference type="PROSITE" id="PS50835"/>
    </source>
</evidence>
<dbReference type="Gene3D" id="2.60.40.10">
    <property type="entry name" value="Immunoglobulins"/>
    <property type="match status" value="17"/>
</dbReference>
<feature type="region of interest" description="Disordered" evidence="1">
    <location>
        <begin position="667"/>
        <end position="694"/>
    </location>
</feature>
<feature type="transmembrane region" description="Helical" evidence="2">
    <location>
        <begin position="1015"/>
        <end position="1038"/>
    </location>
</feature>
<feature type="domain" description="Ig-like" evidence="4">
    <location>
        <begin position="1239"/>
        <end position="1313"/>
    </location>
</feature>
<feature type="domain" description="Ig-like" evidence="4">
    <location>
        <begin position="1687"/>
        <end position="1759"/>
    </location>
</feature>
<dbReference type="PANTHER" id="PTHR46013:SF4">
    <property type="entry name" value="B-CELL RECEPTOR CD22-RELATED"/>
    <property type="match status" value="1"/>
</dbReference>
<dbReference type="Pfam" id="PF07686">
    <property type="entry name" value="V-set"/>
    <property type="match status" value="2"/>
</dbReference>
<sequence>MDFRITSLILLLHVSGSLTLNRISVNCKNICALKETNVRLTCSYDSNINIKTVFWFSEKQRTNWRKINESEDLTLDSDYSGRVKHQISNSSSTLTISDARERDSGEYQLMFIMNGGVKHLSSAAVSLTVTDLQVKWNPASTDEEVKLTCDTSCDLTSRPQNYYWKINGQYVKDLGHFRSITVSPKAAGSYSCFLTADLLNSSSPVCTQTKRSPAVVSEKEEVVLSCSSNCTLNDNTSYIWYKNGRQVMDGFTKANKLYLDSVSNEELQQYSCAVGDPEIHIPETNTALLITVIILTVFLILALIGALWYSCVSKKREGNKVSRISATDGLLNRLSKPQLTSEKNSNMMSSSVSLIVYVNLHKVKIMNSRLSSLMLLLLIPGFVTLDQLSVTCNQQSICAVKGSEVTLKCFYFNINIKTVFWFSEKQSTNWRKNNEPENLTLDSDYSGRVKHQISYSSSTLTISDARERDSGEYQLMFIMNDGVKHLSSAAVSLTVTDLQMTKNPAFTDKRDERVKLTCNTSCDLTPGVRYYWIKNGRHFTNTESGNMFVSPSSDSGSFSCSRDQNLKRRSSSVCAEKKSNKAVVSEKEEVILRCSTNCTLNENHTYIWYKNGRQVTDGFTKVNKLYLDSVSNEELQQYSCAVGDVLFYVLRRISEFMQRDHELQTFTDPTAALSSEKQSTNWRKNNEPEDLTLDSDYSGRVKHQISSSSSTLTISDVRERDSGEYQLMFIMNDGVKHLRSAAVSLTVTVLQVRMKPLSTDPRDERLELTCDSSCTLTSGVRYYWMRDGQPFSDTVESPNLFVSPSRDAGSFSCYREDRKHLSSLMCVSQRGCWDVTYTSTRVCALVGSTVDISCTYSHPSDHTVYKTFWHYGPSWDFKDLREEHQFAGRVEYVGNKLRIKDLKISDSGEYRFRIISNTTRGKYSGSPGVILTVTDTQVTSSPDIISERKDVILSCSTKCTLNDNHTYIWYKNGRQVTDGFTKVNKLYLDSVSNEELQQYSCAVGDPVDTTVFSHYTVTLLLFLPQFLIIAALWMWFFIKMHLISNQTENKSEGSVTLDQLSVICNPKSICAVKGTEVTLKCSYSNNNIKTVFWFSEKQSTNWRKNNEPEDLTLDSDYSGRVKHQISSSSSTLTISDVRERDSGEYQLMFIMNDGVKHLSSAAVSLTVTGVSQSGCWDVTYTSRRVCALDLKDLRKEHQFAGRVEYVGNKLRIKDLRINDSGEYQFIINTDFIGQYSGSPGVILTVTSTLTKRSPITVLEEVIISCSTNCTLNSNTSYIWYKNGRQVTDGFTKVNKLYLDSVSNEELQQYSCAVGGFVTLDQLSVTCSEESICAMKGSEVTLTCSYSNINITTVFWFSEKQNTNWRKNNEPEDLTLDSDYSGRVKHQISSSSSTLTISDVRERDSGEYQLMFIMNDGVKHLRSAAVSLTVTDLHLRMNPVSTDPTDERLELTCDTSCTFTSEVWYYWMKNGRHFKHTQDPKIFVSHSVSQSGCWDVTYTSTRVCALVNSTVDISCTYSHPSNYTVNKTFWYYGPSDGPSQDFKDLREEHQFAGRVEYVRNKLRIKDLKFSDSGEYRFIIITDLNKYSGSPGVILTVTGTQIKRSSAAVSEGQEVILSCSTNCTLNDKHTYIWYKNGRQVTDGFTKVNKLYLDSVSNEELQQYSCAVGGFVTLDRLSVICNQKSICAVKGTKVLLMCFYSNINIKTVFWFSGKQSTNWRKNNEPEDLTLDSDYSGRVKHQISNRYSTLTISDVRERDSGEYQLMFIMNDGVKHLSSAAVSLTVTDLQMTKNPASTDLRHENVKLTCNTSCALTHGVRYYWMKNGQNFTNTESGNMFVSPSSDSGSFSCSLNQNLKRRSSSVCVSQSVCWDVTYTSTRVCALVNSTVDISCTYSHPSNYTVNKTFWHYGPSDGPSQDIKDLREEHQFVGRVDYIWYKNRRQVTDGFTKVNKLYLDSVINEELQQYSCAVGVQIPSSSFESSTALLITVIILSVFLILTFIGVLLYRSRKNNSPHQHEGNNGSVQNLLFHICSSAVCPSELLE</sequence>
<dbReference type="InterPro" id="IPR007110">
    <property type="entry name" value="Ig-like_dom"/>
</dbReference>
<feature type="signal peptide" evidence="3">
    <location>
        <begin position="1"/>
        <end position="19"/>
    </location>
</feature>
<dbReference type="EMBL" id="QBIY01012587">
    <property type="protein sequence ID" value="RXN22536.1"/>
    <property type="molecule type" value="Genomic_DNA"/>
</dbReference>
<feature type="domain" description="Ig-like" evidence="4">
    <location>
        <begin position="927"/>
        <end position="1018"/>
    </location>
</feature>
<dbReference type="STRING" id="84645.A0A498MWE9"/>
<keyword evidence="2" id="KW-1133">Transmembrane helix</keyword>
<dbReference type="InterPro" id="IPR003599">
    <property type="entry name" value="Ig_sub"/>
</dbReference>
<feature type="domain" description="Ig-like" evidence="4">
    <location>
        <begin position="380"/>
        <end position="473"/>
    </location>
</feature>
<organism evidence="5 6">
    <name type="scientific">Labeo rohita</name>
    <name type="common">Indian major carp</name>
    <name type="synonym">Cyprinus rohita</name>
    <dbReference type="NCBI Taxonomy" id="84645"/>
    <lineage>
        <taxon>Eukaryota</taxon>
        <taxon>Metazoa</taxon>
        <taxon>Chordata</taxon>
        <taxon>Craniata</taxon>
        <taxon>Vertebrata</taxon>
        <taxon>Euteleostomi</taxon>
        <taxon>Actinopterygii</taxon>
        <taxon>Neopterygii</taxon>
        <taxon>Teleostei</taxon>
        <taxon>Ostariophysi</taxon>
        <taxon>Cypriniformes</taxon>
        <taxon>Cyprinidae</taxon>
        <taxon>Labeoninae</taxon>
        <taxon>Labeonini</taxon>
        <taxon>Labeo</taxon>
    </lineage>
</organism>
<feature type="chain" id="PRO_5019716112" evidence="3">
    <location>
        <begin position="20"/>
        <end position="2039"/>
    </location>
</feature>
<dbReference type="PROSITE" id="PS50835">
    <property type="entry name" value="IG_LIKE"/>
    <property type="match status" value="13"/>
</dbReference>
<evidence type="ECO:0000256" key="2">
    <source>
        <dbReference type="SAM" id="Phobius"/>
    </source>
</evidence>
<name>A0A498MWE9_LABRO</name>
<feature type="transmembrane region" description="Helical" evidence="2">
    <location>
        <begin position="287"/>
        <end position="309"/>
    </location>
</feature>
<dbReference type="InterPro" id="IPR036179">
    <property type="entry name" value="Ig-like_dom_sf"/>
</dbReference>
<dbReference type="SMART" id="SM00409">
    <property type="entry name" value="IG"/>
    <property type="match status" value="16"/>
</dbReference>
<accession>A0A498MWE9</accession>
<dbReference type="InterPro" id="IPR013106">
    <property type="entry name" value="Ig_V-set"/>
</dbReference>
<evidence type="ECO:0000256" key="1">
    <source>
        <dbReference type="SAM" id="MobiDB-lite"/>
    </source>
</evidence>
<dbReference type="SUPFAM" id="SSF48726">
    <property type="entry name" value="Immunoglobulin"/>
    <property type="match status" value="12"/>
</dbReference>
<evidence type="ECO:0000256" key="3">
    <source>
        <dbReference type="SAM" id="SignalP"/>
    </source>
</evidence>
<reference evidence="5 6" key="1">
    <citation type="submission" date="2018-03" db="EMBL/GenBank/DDBJ databases">
        <title>Draft genome sequence of Rohu Carp (Labeo rohita).</title>
        <authorList>
            <person name="Das P."/>
            <person name="Kushwaha B."/>
            <person name="Joshi C.G."/>
            <person name="Kumar D."/>
            <person name="Nagpure N.S."/>
            <person name="Sahoo L."/>
            <person name="Das S.P."/>
            <person name="Bit A."/>
            <person name="Patnaik S."/>
            <person name="Meher P.K."/>
            <person name="Jayasankar P."/>
            <person name="Koringa P.G."/>
            <person name="Patel N.V."/>
            <person name="Hinsu A.T."/>
            <person name="Kumar R."/>
            <person name="Pandey M."/>
            <person name="Agarwal S."/>
            <person name="Srivastava S."/>
            <person name="Singh M."/>
            <person name="Iquebal M.A."/>
            <person name="Jaiswal S."/>
            <person name="Angadi U.B."/>
            <person name="Kumar N."/>
            <person name="Raza M."/>
            <person name="Shah T.M."/>
            <person name="Rai A."/>
            <person name="Jena J.K."/>
        </authorList>
    </citation>
    <scope>NUCLEOTIDE SEQUENCE [LARGE SCALE GENOMIC DNA]</scope>
    <source>
        <strain evidence="5">DASCIFA01</strain>
        <tissue evidence="5">Testis</tissue>
    </source>
</reference>
<evidence type="ECO:0000313" key="5">
    <source>
        <dbReference type="EMBL" id="RXN22536.1"/>
    </source>
</evidence>
<feature type="compositionally biased region" description="Polar residues" evidence="1">
    <location>
        <begin position="667"/>
        <end position="683"/>
    </location>
</feature>
<evidence type="ECO:0000313" key="6">
    <source>
        <dbReference type="Proteomes" id="UP000290572"/>
    </source>
</evidence>
<dbReference type="Pfam" id="PF13895">
    <property type="entry name" value="Ig_2"/>
    <property type="match status" value="1"/>
</dbReference>
<feature type="domain" description="Ig-like" evidence="4">
    <location>
        <begin position="1320"/>
        <end position="1407"/>
    </location>
</feature>
<protein>
    <submittedName>
        <fullName evidence="5">Sialoadhesin-like isoform X1</fullName>
    </submittedName>
</protein>
<dbReference type="Proteomes" id="UP000290572">
    <property type="component" value="Unassembled WGS sequence"/>
</dbReference>
<keyword evidence="2" id="KW-0812">Transmembrane</keyword>
<feature type="domain" description="Ig-like" evidence="4">
    <location>
        <begin position="764"/>
        <end position="813"/>
    </location>
</feature>
<keyword evidence="3" id="KW-0732">Signal</keyword>
<dbReference type="Pfam" id="PF13927">
    <property type="entry name" value="Ig_3"/>
    <property type="match status" value="1"/>
</dbReference>
<keyword evidence="2" id="KW-0472">Membrane</keyword>
<feature type="domain" description="Ig-like" evidence="4">
    <location>
        <begin position="512"/>
        <end position="574"/>
    </location>
</feature>
<dbReference type="InterPro" id="IPR013783">
    <property type="entry name" value="Ig-like_fold"/>
</dbReference>